<comment type="caution">
    <text evidence="1">The sequence shown here is derived from an EMBL/GenBank/DDBJ whole genome shotgun (WGS) entry which is preliminary data.</text>
</comment>
<dbReference type="Proteomes" id="UP001066276">
    <property type="component" value="Chromosome 3_2"/>
</dbReference>
<evidence type="ECO:0000313" key="1">
    <source>
        <dbReference type="EMBL" id="KAJ1182436.1"/>
    </source>
</evidence>
<accession>A0AAV7U1N9</accession>
<dbReference type="AlphaFoldDB" id="A0AAV7U1N9"/>
<protein>
    <submittedName>
        <fullName evidence="1">Uncharacterized protein</fullName>
    </submittedName>
</protein>
<gene>
    <name evidence="1" type="ORF">NDU88_007626</name>
</gene>
<reference evidence="1" key="1">
    <citation type="journal article" date="2022" name="bioRxiv">
        <title>Sequencing and chromosome-scale assembly of the giantPleurodeles waltlgenome.</title>
        <authorList>
            <person name="Brown T."/>
            <person name="Elewa A."/>
            <person name="Iarovenko S."/>
            <person name="Subramanian E."/>
            <person name="Araus A.J."/>
            <person name="Petzold A."/>
            <person name="Susuki M."/>
            <person name="Suzuki K.-i.T."/>
            <person name="Hayashi T."/>
            <person name="Toyoda A."/>
            <person name="Oliveira C."/>
            <person name="Osipova E."/>
            <person name="Leigh N.D."/>
            <person name="Simon A."/>
            <person name="Yun M.H."/>
        </authorList>
    </citation>
    <scope>NUCLEOTIDE SEQUENCE</scope>
    <source>
        <strain evidence="1">20211129_DDA</strain>
        <tissue evidence="1">Liver</tissue>
    </source>
</reference>
<name>A0AAV7U1N9_PLEWA</name>
<proteinExistence type="predicted"/>
<organism evidence="1 2">
    <name type="scientific">Pleurodeles waltl</name>
    <name type="common">Iberian ribbed newt</name>
    <dbReference type="NCBI Taxonomy" id="8319"/>
    <lineage>
        <taxon>Eukaryota</taxon>
        <taxon>Metazoa</taxon>
        <taxon>Chordata</taxon>
        <taxon>Craniata</taxon>
        <taxon>Vertebrata</taxon>
        <taxon>Euteleostomi</taxon>
        <taxon>Amphibia</taxon>
        <taxon>Batrachia</taxon>
        <taxon>Caudata</taxon>
        <taxon>Salamandroidea</taxon>
        <taxon>Salamandridae</taxon>
        <taxon>Pleurodelinae</taxon>
        <taxon>Pleurodeles</taxon>
    </lineage>
</organism>
<keyword evidence="2" id="KW-1185">Reference proteome</keyword>
<evidence type="ECO:0000313" key="2">
    <source>
        <dbReference type="Proteomes" id="UP001066276"/>
    </source>
</evidence>
<sequence length="133" mass="14283">MRGCYAVLQRSLVVATETRGRTEEAQRARGGRVQPNARPGQCWPHLQLALDPKHAVPAVCDLQKCLVQCLAVPAVCDPQQCLVQCLAVPAVCDPQQCLVQCLAVPAVCDLQLCLAQCLGLWPCSSVWCSACGL</sequence>
<dbReference type="EMBL" id="JANPWB010000006">
    <property type="protein sequence ID" value="KAJ1182436.1"/>
    <property type="molecule type" value="Genomic_DNA"/>
</dbReference>